<dbReference type="EMBL" id="BBIO01000016">
    <property type="protein sequence ID" value="GAK46239.1"/>
    <property type="molecule type" value="Genomic_DNA"/>
</dbReference>
<keyword evidence="4" id="KW-1185">Reference proteome</keyword>
<evidence type="ECO:0000313" key="4">
    <source>
        <dbReference type="Proteomes" id="UP000028702"/>
    </source>
</evidence>
<protein>
    <submittedName>
        <fullName evidence="3">Conserved protein</fullName>
    </submittedName>
</protein>
<accession>A0A081BDX1</accession>
<evidence type="ECO:0000256" key="2">
    <source>
        <dbReference type="SAM" id="SignalP"/>
    </source>
</evidence>
<dbReference type="STRING" id="1333998.M2A_2738"/>
<feature type="signal peptide" evidence="2">
    <location>
        <begin position="1"/>
        <end position="20"/>
    </location>
</feature>
<feature type="compositionally biased region" description="Polar residues" evidence="1">
    <location>
        <begin position="86"/>
        <end position="101"/>
    </location>
</feature>
<dbReference type="Gene3D" id="1.10.530.10">
    <property type="match status" value="1"/>
</dbReference>
<evidence type="ECO:0000313" key="3">
    <source>
        <dbReference type="EMBL" id="GAK46239.1"/>
    </source>
</evidence>
<dbReference type="Proteomes" id="UP000028702">
    <property type="component" value="Unassembled WGS sequence"/>
</dbReference>
<evidence type="ECO:0000256" key="1">
    <source>
        <dbReference type="SAM" id="MobiDB-lite"/>
    </source>
</evidence>
<feature type="chain" id="PRO_5001755077" evidence="2">
    <location>
        <begin position="21"/>
        <end position="413"/>
    </location>
</feature>
<reference evidence="3 4" key="1">
    <citation type="submission" date="2014-07" db="EMBL/GenBank/DDBJ databases">
        <title>Tepidicaulis marinum gen. nov., sp. nov., a novel marine bacterium denitrifying nitrate to nitrous oxide strictly under microaerobic conditions.</title>
        <authorList>
            <person name="Takeuchi M."/>
            <person name="Yamagishi T."/>
            <person name="Kamagata Y."/>
            <person name="Oshima K."/>
            <person name="Hattori M."/>
            <person name="Katayama T."/>
            <person name="Hanada S."/>
            <person name="Tamaki H."/>
            <person name="Marumo K."/>
            <person name="Maeda H."/>
            <person name="Nedachi M."/>
            <person name="Iwasaki W."/>
            <person name="Suwa Y."/>
            <person name="Sakata S."/>
        </authorList>
    </citation>
    <scope>NUCLEOTIDE SEQUENCE [LARGE SCALE GENOMIC DNA]</scope>
    <source>
        <strain evidence="3 4">MA2</strain>
    </source>
</reference>
<comment type="caution">
    <text evidence="3">The sequence shown here is derived from an EMBL/GenBank/DDBJ whole genome shotgun (WGS) entry which is preliminary data.</text>
</comment>
<dbReference type="RefSeq" id="WP_052379501.1">
    <property type="nucleotide sequence ID" value="NZ_BBIO01000016.1"/>
</dbReference>
<dbReference type="AlphaFoldDB" id="A0A081BDX1"/>
<proteinExistence type="predicted"/>
<feature type="region of interest" description="Disordered" evidence="1">
    <location>
        <begin position="144"/>
        <end position="185"/>
    </location>
</feature>
<sequence length="413" mass="43310">MWMKFSFLLIAFLAWDYLTADEGNSALGRAQTGLMQIEPVAEAVEYVKDGSLARDVSAFASESALATATLLASKAKGEPVKLASAEAQTDETSSLNVSSGASPGLTVVPPPPPGDKRHQLSADDITAIAKALAELQQASAALVQEKSEAAGEEATLSSAPVDTEKEETVPAAQKASLSPPEVAPATTEPADAELVEDAIDLLGPDLLSAIVAASKATGANSGYLLHIAMRESGLVLTAQAPTSSANGPFQFVRQTWYQMLGAHGAKHGFAEEAQLLEEEGGRYRPVSDEAGDRLLRLRSDPHAAALMAGELTVSNRKALERMLGRTPNHGELYAAHVFGAGGAVKLIRTRETSAGTLAASILPSAARANRWLFYDRQGAPVSVASLFGELSRFMSTREVAQVCKADLNFVAGI</sequence>
<dbReference type="eggNOG" id="COG0741">
    <property type="taxonomic scope" value="Bacteria"/>
</dbReference>
<gene>
    <name evidence="3" type="ORF">M2A_2738</name>
</gene>
<name>A0A081BDX1_9HYPH</name>
<keyword evidence="2" id="KW-0732">Signal</keyword>
<organism evidence="3 4">
    <name type="scientific">Tepidicaulis marinus</name>
    <dbReference type="NCBI Taxonomy" id="1333998"/>
    <lineage>
        <taxon>Bacteria</taxon>
        <taxon>Pseudomonadati</taxon>
        <taxon>Pseudomonadota</taxon>
        <taxon>Alphaproteobacteria</taxon>
        <taxon>Hyphomicrobiales</taxon>
        <taxon>Parvibaculaceae</taxon>
        <taxon>Tepidicaulis</taxon>
    </lineage>
</organism>
<feature type="region of interest" description="Disordered" evidence="1">
    <location>
        <begin position="82"/>
        <end position="119"/>
    </location>
</feature>